<keyword evidence="2" id="KW-0032">Aminotransferase</keyword>
<dbReference type="Gene3D" id="3.60.120.10">
    <property type="entry name" value="Anthranilate synthase"/>
    <property type="match status" value="1"/>
</dbReference>
<dbReference type="PANTHER" id="PTHR11236">
    <property type="entry name" value="AMINOBENZOATE/ANTHRANILATE SYNTHASE"/>
    <property type="match status" value="1"/>
</dbReference>
<dbReference type="InterPro" id="IPR005801">
    <property type="entry name" value="ADC_synthase"/>
</dbReference>
<dbReference type="GO" id="GO:0046820">
    <property type="term" value="F:4-amino-4-deoxychorismate synthase activity"/>
    <property type="evidence" value="ECO:0007669"/>
    <property type="project" value="UniProtKB-EC"/>
</dbReference>
<dbReference type="Proteomes" id="UP000334923">
    <property type="component" value="Unassembled WGS sequence"/>
</dbReference>
<dbReference type="EC" id="2.6.1.85" evidence="2"/>
<dbReference type="PANTHER" id="PTHR11236:SF50">
    <property type="entry name" value="AMINODEOXYCHORISMATE SYNTHASE COMPONENT 1"/>
    <property type="match status" value="1"/>
</dbReference>
<dbReference type="PRINTS" id="PR00095">
    <property type="entry name" value="ANTSNTHASEI"/>
</dbReference>
<evidence type="ECO:0000313" key="3">
    <source>
        <dbReference type="Proteomes" id="UP000334923"/>
    </source>
</evidence>
<dbReference type="OrthoDB" id="9803598at2"/>
<gene>
    <name evidence="2" type="primary">pabB</name>
    <name evidence="2" type="ORF">MAMT_01535</name>
</gene>
<dbReference type="RefSeq" id="WP_142660369.1">
    <property type="nucleotide sequence ID" value="NZ_CABFVA020000080.1"/>
</dbReference>
<dbReference type="InterPro" id="IPR015890">
    <property type="entry name" value="Chorismate_C"/>
</dbReference>
<dbReference type="EMBL" id="CABFVA020000080">
    <property type="protein sequence ID" value="VVM07063.1"/>
    <property type="molecule type" value="Genomic_DNA"/>
</dbReference>
<protein>
    <submittedName>
        <fullName evidence="2">Para-aminobenzoate synthetase component I</fullName>
        <ecNumber evidence="2">2.6.1.85</ecNumber>
    </submittedName>
</protein>
<accession>A0A5E6MBZ7</accession>
<proteinExistence type="predicted"/>
<dbReference type="AlphaFoldDB" id="A0A5E6MBZ7"/>
<organism evidence="2 3">
    <name type="scientific">Methylacidimicrobium tartarophylax</name>
    <dbReference type="NCBI Taxonomy" id="1041768"/>
    <lineage>
        <taxon>Bacteria</taxon>
        <taxon>Pseudomonadati</taxon>
        <taxon>Verrucomicrobiota</taxon>
        <taxon>Methylacidimicrobium</taxon>
    </lineage>
</organism>
<evidence type="ECO:0000259" key="1">
    <source>
        <dbReference type="Pfam" id="PF00425"/>
    </source>
</evidence>
<dbReference type="InterPro" id="IPR019999">
    <property type="entry name" value="Anth_synth_I-like"/>
</dbReference>
<dbReference type="SUPFAM" id="SSF56322">
    <property type="entry name" value="ADC synthase"/>
    <property type="match status" value="1"/>
</dbReference>
<keyword evidence="2" id="KW-0808">Transferase</keyword>
<feature type="domain" description="Chorismate-utilising enzyme C-terminal" evidence="1">
    <location>
        <begin position="110"/>
        <end position="361"/>
    </location>
</feature>
<reference evidence="2 3" key="1">
    <citation type="submission" date="2019-09" db="EMBL/GenBank/DDBJ databases">
        <authorList>
            <person name="Cremers G."/>
        </authorList>
    </citation>
    <scope>NUCLEOTIDE SEQUENCE [LARGE SCALE GENOMIC DNA]</scope>
    <source>
        <strain evidence="2">4A</strain>
    </source>
</reference>
<name>A0A5E6MBZ7_9BACT</name>
<keyword evidence="3" id="KW-1185">Reference proteome</keyword>
<dbReference type="GO" id="GO:0000162">
    <property type="term" value="P:L-tryptophan biosynthetic process"/>
    <property type="evidence" value="ECO:0007669"/>
    <property type="project" value="TreeGrafter"/>
</dbReference>
<evidence type="ECO:0000313" key="2">
    <source>
        <dbReference type="EMBL" id="VVM07063.1"/>
    </source>
</evidence>
<sequence>MSTESEYGFTPLWGWGGFLVGEAPDEIVRGHREEWERLRTAYLAHAGSGPSPPSGGLMGTVSFDGDFRFGIYRRWQKSHAPWLEEPWRRRRTNVHPLPRRLPPASSRTGRKEFVAMVREAQEYIRSGDIYLVNLARRLRWKLSVDPFRLWEMLLAQDRPAGRGFLRTESGWLLSASPELFLRIRGRRIETRPIKGTLSRSGESGADSALTLQRNPKERAELLMVTDVERNDLGQICRFATVRVGRFAAATRHAHLWHLHSSIEGVLRPEIDPVTALFACLPGGSITGAPKRRAAEILSLLEPEPRGLYTGVFGYISFSGDAAFTMTIRSLEVASETVSLSVGSGITIDSNAEAEYEETCLKAKALEKALRAYLAG</sequence>
<dbReference type="Pfam" id="PF00425">
    <property type="entry name" value="Chorismate_bind"/>
    <property type="match status" value="1"/>
</dbReference>